<dbReference type="PhylomeDB" id="T1JDJ8"/>
<evidence type="ECO:0000259" key="9">
    <source>
        <dbReference type="PROSITE" id="PS50240"/>
    </source>
</evidence>
<keyword evidence="5" id="KW-1015">Disulfide bond</keyword>
<keyword evidence="8" id="KW-0964">Secreted</keyword>
<organism evidence="10 11">
    <name type="scientific">Strigamia maritima</name>
    <name type="common">European centipede</name>
    <name type="synonym">Geophilus maritimus</name>
    <dbReference type="NCBI Taxonomy" id="126957"/>
    <lineage>
        <taxon>Eukaryota</taxon>
        <taxon>Metazoa</taxon>
        <taxon>Ecdysozoa</taxon>
        <taxon>Arthropoda</taxon>
        <taxon>Myriapoda</taxon>
        <taxon>Chilopoda</taxon>
        <taxon>Pleurostigmophora</taxon>
        <taxon>Geophilomorpha</taxon>
        <taxon>Linotaeniidae</taxon>
        <taxon>Strigamia</taxon>
    </lineage>
</organism>
<dbReference type="InterPro" id="IPR009003">
    <property type="entry name" value="Peptidase_S1_PA"/>
</dbReference>
<feature type="domain" description="Peptidase S1" evidence="9">
    <location>
        <begin position="158"/>
        <end position="408"/>
    </location>
</feature>
<dbReference type="Pfam" id="PF12032">
    <property type="entry name" value="CLIP"/>
    <property type="match status" value="1"/>
</dbReference>
<dbReference type="Gene3D" id="2.40.10.10">
    <property type="entry name" value="Trypsin-like serine proteases"/>
    <property type="match status" value="1"/>
</dbReference>
<keyword evidence="4 7" id="KW-0720">Serine protease</keyword>
<dbReference type="GO" id="GO:0006508">
    <property type="term" value="P:proteolysis"/>
    <property type="evidence" value="ECO:0007669"/>
    <property type="project" value="UniProtKB-KW"/>
</dbReference>
<comment type="similarity">
    <text evidence="6 8">Belongs to the peptidase S1 family. CLIP subfamily.</text>
</comment>
<dbReference type="HOGENOM" id="CLU_006842_0_3_1"/>
<dbReference type="GO" id="GO:0005576">
    <property type="term" value="C:extracellular region"/>
    <property type="evidence" value="ECO:0007669"/>
    <property type="project" value="UniProtKB-SubCell"/>
</dbReference>
<dbReference type="PANTHER" id="PTHR24252">
    <property type="entry name" value="ACROSIN-RELATED"/>
    <property type="match status" value="1"/>
</dbReference>
<dbReference type="EnsemblMetazoa" id="SMAR011880-RA">
    <property type="protein sequence ID" value="SMAR011880-PA"/>
    <property type="gene ID" value="SMAR011880"/>
</dbReference>
<comment type="subcellular location">
    <subcellularLocation>
        <location evidence="8">Secreted</location>
    </subcellularLocation>
</comment>
<dbReference type="CDD" id="cd00190">
    <property type="entry name" value="Tryp_SPc"/>
    <property type="match status" value="1"/>
</dbReference>
<dbReference type="InterPro" id="IPR022700">
    <property type="entry name" value="CLIP"/>
</dbReference>
<dbReference type="InterPro" id="IPR001254">
    <property type="entry name" value="Trypsin_dom"/>
</dbReference>
<evidence type="ECO:0000256" key="2">
    <source>
        <dbReference type="ARBA" id="ARBA00022729"/>
    </source>
</evidence>
<dbReference type="eggNOG" id="KOG3627">
    <property type="taxonomic scope" value="Eukaryota"/>
</dbReference>
<dbReference type="SUPFAM" id="SSF50494">
    <property type="entry name" value="Trypsin-like serine proteases"/>
    <property type="match status" value="1"/>
</dbReference>
<name>T1JDJ8_STRMM</name>
<dbReference type="OMA" id="ERSVEYN"/>
<proteinExistence type="inferred from homology"/>
<dbReference type="Gene3D" id="3.30.1640.30">
    <property type="match status" value="1"/>
</dbReference>
<dbReference type="PANTHER" id="PTHR24252:SF7">
    <property type="entry name" value="HYALIN"/>
    <property type="match status" value="1"/>
</dbReference>
<dbReference type="PRINTS" id="PR00722">
    <property type="entry name" value="CHYMOTRYPSIN"/>
</dbReference>
<dbReference type="InterPro" id="IPR033116">
    <property type="entry name" value="TRYPSIN_SER"/>
</dbReference>
<keyword evidence="3 7" id="KW-0378">Hydrolase</keyword>
<dbReference type="GO" id="GO:0004252">
    <property type="term" value="F:serine-type endopeptidase activity"/>
    <property type="evidence" value="ECO:0007669"/>
    <property type="project" value="UniProtKB-UniRule"/>
</dbReference>
<reference evidence="11" key="1">
    <citation type="submission" date="2011-05" db="EMBL/GenBank/DDBJ databases">
        <authorList>
            <person name="Richards S.R."/>
            <person name="Qu J."/>
            <person name="Jiang H."/>
            <person name="Jhangiani S.N."/>
            <person name="Agravi P."/>
            <person name="Goodspeed R."/>
            <person name="Gross S."/>
            <person name="Mandapat C."/>
            <person name="Jackson L."/>
            <person name="Mathew T."/>
            <person name="Pu L."/>
            <person name="Thornton R."/>
            <person name="Saada N."/>
            <person name="Wilczek-Boney K.B."/>
            <person name="Lee S."/>
            <person name="Kovar C."/>
            <person name="Wu Y."/>
            <person name="Scherer S.E."/>
            <person name="Worley K.C."/>
            <person name="Muzny D.M."/>
            <person name="Gibbs R."/>
        </authorList>
    </citation>
    <scope>NUCLEOTIDE SEQUENCE</scope>
    <source>
        <strain evidence="11">Brora</strain>
    </source>
</reference>
<evidence type="ECO:0000256" key="7">
    <source>
        <dbReference type="RuleBase" id="RU363034"/>
    </source>
</evidence>
<dbReference type="PROSITE" id="PS00135">
    <property type="entry name" value="TRYPSIN_SER"/>
    <property type="match status" value="1"/>
</dbReference>
<evidence type="ECO:0000256" key="4">
    <source>
        <dbReference type="ARBA" id="ARBA00022825"/>
    </source>
</evidence>
<keyword evidence="2 8" id="KW-0732">Signal</keyword>
<feature type="chain" id="PRO_5023973327" description="CLIP domain-containing serine protease" evidence="8">
    <location>
        <begin position="29"/>
        <end position="409"/>
    </location>
</feature>
<dbReference type="InterPro" id="IPR001314">
    <property type="entry name" value="Peptidase_S1A"/>
</dbReference>
<evidence type="ECO:0000256" key="8">
    <source>
        <dbReference type="RuleBase" id="RU366078"/>
    </source>
</evidence>
<feature type="signal peptide" evidence="8">
    <location>
        <begin position="1"/>
        <end position="28"/>
    </location>
</feature>
<dbReference type="SMART" id="SM00020">
    <property type="entry name" value="Tryp_SPc"/>
    <property type="match status" value="1"/>
</dbReference>
<dbReference type="InterPro" id="IPR038565">
    <property type="entry name" value="CLIP_sf"/>
</dbReference>
<sequence>MEANNIESRAARMILLLLSNLLFAIAIAENSDHSQLERTRRDVDWSLPANAPRGRSAPRASGAIAFNRGNSCPSDNPCTSLMSCNAFASRATDRSPENADFIRSVTCGFKGRAPMVCCPSGSTVGTTRIDKTQPPVLQTPKSTTEETCGLGGFSLVRVVGGTPATLGDWPWAVAIYVDDHFSCGGTLINHNFILTAAHCVISASHGGNQIPTSSYSIRLGDLDLESDDDGGTPITLRLKKAMAHPNFLLSNFHNDIAVMQLERSVEYNEFIRPACLPTKDEVDVTFANMGAILLGWGTTGFEKAASPYLQYVPLPIQPLAVCEKAFQKYNATHPIIPSQLCGGLLTGRKDACQGDSGGPLVLSDPHIKGSPWTLVGIVSYGFKCAEVGFPGIYTRVTAFLDWIEANTQL</sequence>
<reference evidence="10" key="2">
    <citation type="submission" date="2015-02" db="UniProtKB">
        <authorList>
            <consortium name="EnsemblMetazoa"/>
        </authorList>
    </citation>
    <scope>IDENTIFICATION</scope>
</reference>
<dbReference type="AlphaFoldDB" id="T1JDJ8"/>
<evidence type="ECO:0000256" key="6">
    <source>
        <dbReference type="ARBA" id="ARBA00024195"/>
    </source>
</evidence>
<evidence type="ECO:0000256" key="5">
    <source>
        <dbReference type="ARBA" id="ARBA00023157"/>
    </source>
</evidence>
<dbReference type="Proteomes" id="UP000014500">
    <property type="component" value="Unassembled WGS sequence"/>
</dbReference>
<protein>
    <recommendedName>
        <fullName evidence="8">CLIP domain-containing serine protease</fullName>
        <ecNumber evidence="7">3.4.21.-</ecNumber>
    </recommendedName>
</protein>
<comment type="domain">
    <text evidence="8">The clip domain consists of 35-55 residues which are 'knitted' together usually by 3 conserved disulfide bonds forming a clip-like compact structure.</text>
</comment>
<dbReference type="STRING" id="126957.T1JDJ8"/>
<dbReference type="InterPro" id="IPR043504">
    <property type="entry name" value="Peptidase_S1_PA_chymotrypsin"/>
</dbReference>
<dbReference type="EMBL" id="JH432107">
    <property type="status" value="NOT_ANNOTATED_CDS"/>
    <property type="molecule type" value="Genomic_DNA"/>
</dbReference>
<evidence type="ECO:0000256" key="3">
    <source>
        <dbReference type="ARBA" id="ARBA00022801"/>
    </source>
</evidence>
<dbReference type="EC" id="3.4.21.-" evidence="7"/>
<dbReference type="Pfam" id="PF00089">
    <property type="entry name" value="Trypsin"/>
    <property type="match status" value="1"/>
</dbReference>
<dbReference type="InterPro" id="IPR018114">
    <property type="entry name" value="TRYPSIN_HIS"/>
</dbReference>
<accession>T1JDJ8</accession>
<evidence type="ECO:0000313" key="10">
    <source>
        <dbReference type="EnsemblMetazoa" id="SMAR011880-PA"/>
    </source>
</evidence>
<keyword evidence="11" id="KW-1185">Reference proteome</keyword>
<keyword evidence="1 7" id="KW-0645">Protease</keyword>
<dbReference type="PROSITE" id="PS50240">
    <property type="entry name" value="TRYPSIN_DOM"/>
    <property type="match status" value="1"/>
</dbReference>
<evidence type="ECO:0000313" key="11">
    <source>
        <dbReference type="Proteomes" id="UP000014500"/>
    </source>
</evidence>
<evidence type="ECO:0000256" key="1">
    <source>
        <dbReference type="ARBA" id="ARBA00022670"/>
    </source>
</evidence>
<dbReference type="PROSITE" id="PS00134">
    <property type="entry name" value="TRYPSIN_HIS"/>
    <property type="match status" value="1"/>
</dbReference>
<dbReference type="FunFam" id="2.40.10.10:FF:000006">
    <property type="entry name" value="Serine proteinase stubble"/>
    <property type="match status" value="1"/>
</dbReference>